<organism evidence="7 8">
    <name type="scientific">Actinomadura rubrisoli</name>
    <dbReference type="NCBI Taxonomy" id="2530368"/>
    <lineage>
        <taxon>Bacteria</taxon>
        <taxon>Bacillati</taxon>
        <taxon>Actinomycetota</taxon>
        <taxon>Actinomycetes</taxon>
        <taxon>Streptosporangiales</taxon>
        <taxon>Thermomonosporaceae</taxon>
        <taxon>Actinomadura</taxon>
    </lineage>
</organism>
<accession>A0A4R5AQ22</accession>
<keyword evidence="8" id="KW-1185">Reference proteome</keyword>
<feature type="region of interest" description="Disordered" evidence="5">
    <location>
        <begin position="266"/>
        <end position="286"/>
    </location>
</feature>
<dbReference type="OrthoDB" id="9781367at2"/>
<dbReference type="PANTHER" id="PTHR43179:SF12">
    <property type="entry name" value="GALACTOFURANOSYLTRANSFERASE GLFT2"/>
    <property type="match status" value="1"/>
</dbReference>
<comment type="caution">
    <text evidence="7">The sequence shown here is derived from an EMBL/GenBank/DDBJ whole genome shotgun (WGS) entry which is preliminary data.</text>
</comment>
<dbReference type="EMBL" id="SMKU01000233">
    <property type="protein sequence ID" value="TDD74753.1"/>
    <property type="molecule type" value="Genomic_DNA"/>
</dbReference>
<reference evidence="7 8" key="1">
    <citation type="submission" date="2019-03" db="EMBL/GenBank/DDBJ databases">
        <title>Draft genome sequences of novel Actinobacteria.</title>
        <authorList>
            <person name="Sahin N."/>
            <person name="Ay H."/>
            <person name="Saygin H."/>
        </authorList>
    </citation>
    <scope>NUCLEOTIDE SEQUENCE [LARGE SCALE GENOMIC DNA]</scope>
    <source>
        <strain evidence="7 8">H3C3</strain>
    </source>
</reference>
<evidence type="ECO:0000256" key="5">
    <source>
        <dbReference type="SAM" id="MobiDB-lite"/>
    </source>
</evidence>
<sequence length="323" mass="34418">MSYSVVVPTVGRESLRVLLHALLTAVGEGPGPAPHEIIVVDDRPRPGAPLPLPPPVDGLEIRVLRSGGRGPAAARNTGWRAAATEWVAFLDDDVVPEPGWPARLAADLANLPSTVAGSQGGVTVPLPDDRRPTDWERGTAGLADADWITADMAYRRGVLAELGGFDERFRRAYREDADLALRALDAGHRLVRGTRQVTHPVRPAGFWASVRAQAGNADDILMWRVHGRGWRTRAGEGRGLLREHLLATAASTLTLAATLVALSTPRERKPAKLSSRASARTGLPTRATHTAQDRLPLWGGRLGRADSPGVRELATATALVSGG</sequence>
<dbReference type="Gene3D" id="3.90.550.10">
    <property type="entry name" value="Spore Coat Polysaccharide Biosynthesis Protein SpsA, Chain A"/>
    <property type="match status" value="1"/>
</dbReference>
<evidence type="ECO:0000256" key="4">
    <source>
        <dbReference type="ARBA" id="ARBA00022679"/>
    </source>
</evidence>
<dbReference type="RefSeq" id="WP_131900053.1">
    <property type="nucleotide sequence ID" value="NZ_SMKU01000233.1"/>
</dbReference>
<dbReference type="GO" id="GO:0016757">
    <property type="term" value="F:glycosyltransferase activity"/>
    <property type="evidence" value="ECO:0007669"/>
    <property type="project" value="UniProtKB-KW"/>
</dbReference>
<feature type="domain" description="Glycosyltransferase 2-like" evidence="6">
    <location>
        <begin position="4"/>
        <end position="121"/>
    </location>
</feature>
<gene>
    <name evidence="7" type="ORF">E1298_32360</name>
</gene>
<evidence type="ECO:0000259" key="6">
    <source>
        <dbReference type="Pfam" id="PF00535"/>
    </source>
</evidence>
<comment type="pathway">
    <text evidence="1">Cell wall biogenesis; cell wall polysaccharide biosynthesis.</text>
</comment>
<dbReference type="InterPro" id="IPR029044">
    <property type="entry name" value="Nucleotide-diphossugar_trans"/>
</dbReference>
<dbReference type="AlphaFoldDB" id="A0A4R5AQ22"/>
<proteinExistence type="inferred from homology"/>
<dbReference type="PANTHER" id="PTHR43179">
    <property type="entry name" value="RHAMNOSYLTRANSFERASE WBBL"/>
    <property type="match status" value="1"/>
</dbReference>
<evidence type="ECO:0000256" key="3">
    <source>
        <dbReference type="ARBA" id="ARBA00022676"/>
    </source>
</evidence>
<dbReference type="Pfam" id="PF00535">
    <property type="entry name" value="Glycos_transf_2"/>
    <property type="match status" value="1"/>
</dbReference>
<dbReference type="InterPro" id="IPR001173">
    <property type="entry name" value="Glyco_trans_2-like"/>
</dbReference>
<name>A0A4R5AQ22_9ACTN</name>
<protein>
    <submittedName>
        <fullName evidence="7">Glycosyltransferase</fullName>
    </submittedName>
</protein>
<evidence type="ECO:0000256" key="2">
    <source>
        <dbReference type="ARBA" id="ARBA00006739"/>
    </source>
</evidence>
<dbReference type="Proteomes" id="UP000294513">
    <property type="component" value="Unassembled WGS sequence"/>
</dbReference>
<keyword evidence="4 7" id="KW-0808">Transferase</keyword>
<evidence type="ECO:0000313" key="8">
    <source>
        <dbReference type="Proteomes" id="UP000294513"/>
    </source>
</evidence>
<evidence type="ECO:0000256" key="1">
    <source>
        <dbReference type="ARBA" id="ARBA00004776"/>
    </source>
</evidence>
<dbReference type="SUPFAM" id="SSF53448">
    <property type="entry name" value="Nucleotide-diphospho-sugar transferases"/>
    <property type="match status" value="1"/>
</dbReference>
<keyword evidence="3" id="KW-0328">Glycosyltransferase</keyword>
<comment type="similarity">
    <text evidence="2">Belongs to the glycosyltransferase 2 family.</text>
</comment>
<feature type="non-terminal residue" evidence="7">
    <location>
        <position position="323"/>
    </location>
</feature>
<evidence type="ECO:0000313" key="7">
    <source>
        <dbReference type="EMBL" id="TDD74753.1"/>
    </source>
</evidence>